<dbReference type="KEGG" id="smiz:4412673_01803"/>
<organism evidence="1 2">
    <name type="scientific">Sphingobacterium mizutaii</name>
    <dbReference type="NCBI Taxonomy" id="1010"/>
    <lineage>
        <taxon>Bacteria</taxon>
        <taxon>Pseudomonadati</taxon>
        <taxon>Bacteroidota</taxon>
        <taxon>Sphingobacteriia</taxon>
        <taxon>Sphingobacteriales</taxon>
        <taxon>Sphingobacteriaceae</taxon>
        <taxon>Sphingobacterium</taxon>
    </lineage>
</organism>
<dbReference type="EMBL" id="LT906468">
    <property type="protein sequence ID" value="SNV49523.1"/>
    <property type="molecule type" value="Genomic_DNA"/>
</dbReference>
<name>A0AAJ5C074_9SPHI</name>
<proteinExistence type="predicted"/>
<evidence type="ECO:0000313" key="1">
    <source>
        <dbReference type="EMBL" id="SNV49523.1"/>
    </source>
</evidence>
<gene>
    <name evidence="1" type="ORF">SAMEA4412673_01803</name>
</gene>
<dbReference type="AlphaFoldDB" id="A0AAJ5C074"/>
<evidence type="ECO:0000313" key="2">
    <source>
        <dbReference type="Proteomes" id="UP000215355"/>
    </source>
</evidence>
<accession>A0AAJ5C074</accession>
<reference evidence="1 2" key="1">
    <citation type="submission" date="2017-06" db="EMBL/GenBank/DDBJ databases">
        <authorList>
            <consortium name="Pathogen Informatics"/>
        </authorList>
    </citation>
    <scope>NUCLEOTIDE SEQUENCE [LARGE SCALE GENOMIC DNA]</scope>
    <source>
        <strain evidence="1 2">NCTC12149</strain>
    </source>
</reference>
<sequence length="50" mass="5619">MKGSKEDGVKLSHIDQQTKKSLGRQLIHKTQIRGILLQGIKQSEDGIVDY</sequence>
<protein>
    <submittedName>
        <fullName evidence="1">Uncharacterized protein</fullName>
    </submittedName>
</protein>
<dbReference type="Proteomes" id="UP000215355">
    <property type="component" value="Chromosome 1"/>
</dbReference>